<dbReference type="Gene3D" id="3.40.630.30">
    <property type="match status" value="1"/>
</dbReference>
<sequence length="808" mass="89140">MSAQTDPGYFFMPNHIILIGASERPYSLGERVLSNLLSTPFQGKITPVNPRHHTIAGLPAYTSLNKIPGNADLIIAVTLPDSYDTLFKTCRKKQLRHIILIQDWDSLSAAELHTAETTIRKHHGNGLNITACTTAGIQLPSLGLNISTQDGYAAGHTAILTGNAAVSRQIDNILNKLRQGTSRHISLHPGISPITSADWLNRFGHSLHTKTAVLHYNPEEDQRKLFSAIRQFTRHTPLILHITCRTTETDRAVLHCLARHCNFLISFNADDLEAALRAQLSDLPPLSRLDILSDTPAEWLNAHAPKTLALHFPNLPHHIRNGHLTGTPTPSICHDIASRQLARPDTQAVLTILSPSGHEDYKKTARALIRLSEQTAKPLLVSSPFSDGITHFDTPTQAIRTLSYRNTAAALKQAQLDIAPPQPCRLKTPQPQNIKKALAAANPSLLAEALHLPPYRHTTHNAVQFQFDSHPLYGDILTARCNGQTTAVLPPFTTLDSRHLARFAELDGTQTLDQFLHTLTVIPEYRQHILGITLNLNGGQYSSDFLLKTPETHDTPKRKNTGKAAQTLEHAAAKMQSAAAYLKHKNPTAAEFLRHTSEAAAELLGSKTETGAAVPNVLAPYPAAHLKTLSLKNNTTVTITPLLPEDAEAKQQFVRSLSPEARYTRFMTHTNELPAATLARLCNPDYHCEAAWTARDADSNIVAVVRHSRLNRNECEFGITLAEHMRGSGLAQKMMELIIQTAAQQGYRTMSADILKTNTPMIKLAEKSGFTLKESDTEKNLYRAYLNLAADKTTEKTNKNLHTDHKIT</sequence>
<proteinExistence type="predicted"/>
<dbReference type="Pfam" id="PF13302">
    <property type="entry name" value="Acetyltransf_3"/>
    <property type="match status" value="1"/>
</dbReference>
<evidence type="ECO:0000256" key="2">
    <source>
        <dbReference type="ARBA" id="ARBA00022741"/>
    </source>
</evidence>
<protein>
    <submittedName>
        <fullName evidence="5">Histone acetyltransferase HPA2</fullName>
    </submittedName>
</protein>
<dbReference type="SUPFAM" id="SSF55729">
    <property type="entry name" value="Acyl-CoA N-acyltransferases (Nat)"/>
    <property type="match status" value="1"/>
</dbReference>
<dbReference type="Gene3D" id="3.40.50.261">
    <property type="entry name" value="Succinyl-CoA synthetase domains"/>
    <property type="match status" value="1"/>
</dbReference>
<dbReference type="AlphaFoldDB" id="A0A0H5QFC5"/>
<keyword evidence="2" id="KW-0547">Nucleotide-binding</keyword>
<dbReference type="EMBL" id="CVTF01000112">
    <property type="protein sequence ID" value="CRY99945.1"/>
    <property type="molecule type" value="Genomic_DNA"/>
</dbReference>
<dbReference type="InterPro" id="IPR016181">
    <property type="entry name" value="Acyl_CoA_acyltransferase"/>
</dbReference>
<reference evidence="5 6" key="1">
    <citation type="submission" date="2014-11" db="EMBL/GenBank/DDBJ databases">
        <authorList>
            <person name="Diene M.Seydina."/>
        </authorList>
    </citation>
    <scope>NUCLEOTIDE SEQUENCE [LARGE SCALE GENOMIC DNA]</scope>
    <source>
        <strain evidence="5 6">Neisseria meningitidis CHUV</strain>
    </source>
</reference>
<evidence type="ECO:0000256" key="1">
    <source>
        <dbReference type="ARBA" id="ARBA00022598"/>
    </source>
</evidence>
<dbReference type="PANTHER" id="PTHR43334">
    <property type="entry name" value="ACETATE--COA LIGASE [ADP-FORMING]"/>
    <property type="match status" value="1"/>
</dbReference>
<dbReference type="InterPro" id="IPR000182">
    <property type="entry name" value="GNAT_dom"/>
</dbReference>
<dbReference type="Gene3D" id="3.40.50.720">
    <property type="entry name" value="NAD(P)-binding Rossmann-like Domain"/>
    <property type="match status" value="1"/>
</dbReference>
<organism evidence="5 6">
    <name type="scientific">Neisseria meningitidis serogroup B</name>
    <dbReference type="NCBI Taxonomy" id="491"/>
    <lineage>
        <taxon>Bacteria</taxon>
        <taxon>Pseudomonadati</taxon>
        <taxon>Pseudomonadota</taxon>
        <taxon>Betaproteobacteria</taxon>
        <taxon>Neisseriales</taxon>
        <taxon>Neisseriaceae</taxon>
        <taxon>Neisseria</taxon>
    </lineage>
</organism>
<accession>A0A0H5QFC5</accession>
<dbReference type="InterPro" id="IPR003781">
    <property type="entry name" value="CoA-bd"/>
</dbReference>
<keyword evidence="1" id="KW-0436">Ligase</keyword>
<evidence type="ECO:0000259" key="4">
    <source>
        <dbReference type="PROSITE" id="PS51186"/>
    </source>
</evidence>
<name>A0A0H5QFC5_NEIMI</name>
<dbReference type="Proteomes" id="UP000182715">
    <property type="component" value="Unassembled WGS sequence"/>
</dbReference>
<dbReference type="PROSITE" id="PS51186">
    <property type="entry name" value="GNAT"/>
    <property type="match status" value="1"/>
</dbReference>
<dbReference type="GO" id="GO:0005524">
    <property type="term" value="F:ATP binding"/>
    <property type="evidence" value="ECO:0007669"/>
    <property type="project" value="UniProtKB-KW"/>
</dbReference>
<keyword evidence="5" id="KW-0808">Transferase</keyword>
<dbReference type="SUPFAM" id="SSF51735">
    <property type="entry name" value="NAD(P)-binding Rossmann-fold domains"/>
    <property type="match status" value="1"/>
</dbReference>
<dbReference type="GO" id="GO:0016874">
    <property type="term" value="F:ligase activity"/>
    <property type="evidence" value="ECO:0007669"/>
    <property type="project" value="UniProtKB-KW"/>
</dbReference>
<dbReference type="Pfam" id="PF13380">
    <property type="entry name" value="CoA_binding_2"/>
    <property type="match status" value="1"/>
</dbReference>
<dbReference type="InterPro" id="IPR016102">
    <property type="entry name" value="Succinyl-CoA_synth-like"/>
</dbReference>
<dbReference type="PANTHER" id="PTHR43334:SF1">
    <property type="entry name" value="3-HYDROXYPROPIONATE--COA LIGASE [ADP-FORMING]"/>
    <property type="match status" value="1"/>
</dbReference>
<dbReference type="SMART" id="SM00881">
    <property type="entry name" value="CoA_binding"/>
    <property type="match status" value="1"/>
</dbReference>
<dbReference type="InterPro" id="IPR036291">
    <property type="entry name" value="NAD(P)-bd_dom_sf"/>
</dbReference>
<dbReference type="SUPFAM" id="SSF52210">
    <property type="entry name" value="Succinyl-CoA synthetase domains"/>
    <property type="match status" value="1"/>
</dbReference>
<evidence type="ECO:0000313" key="6">
    <source>
        <dbReference type="Proteomes" id="UP000182715"/>
    </source>
</evidence>
<evidence type="ECO:0000256" key="3">
    <source>
        <dbReference type="ARBA" id="ARBA00022840"/>
    </source>
</evidence>
<keyword evidence="3" id="KW-0067">ATP-binding</keyword>
<dbReference type="GO" id="GO:0016747">
    <property type="term" value="F:acyltransferase activity, transferring groups other than amino-acyl groups"/>
    <property type="evidence" value="ECO:0007669"/>
    <property type="project" value="InterPro"/>
</dbReference>
<dbReference type="InterPro" id="IPR051538">
    <property type="entry name" value="Acyl-CoA_Synth/Transferase"/>
</dbReference>
<evidence type="ECO:0000313" key="5">
    <source>
        <dbReference type="EMBL" id="CRY99945.1"/>
    </source>
</evidence>
<feature type="domain" description="N-acetyltransferase" evidence="4">
    <location>
        <begin position="637"/>
        <end position="789"/>
    </location>
</feature>
<dbReference type="CDD" id="cd04301">
    <property type="entry name" value="NAT_SF"/>
    <property type="match status" value="1"/>
</dbReference>